<protein>
    <submittedName>
        <fullName evidence="1">Uncharacterized protein</fullName>
    </submittedName>
</protein>
<evidence type="ECO:0000313" key="1">
    <source>
        <dbReference type="EMBL" id="JAH93078.1"/>
    </source>
</evidence>
<accession>A0A0E9WU92</accession>
<reference evidence="1" key="2">
    <citation type="journal article" date="2015" name="Fish Shellfish Immunol.">
        <title>Early steps in the European eel (Anguilla anguilla)-Vibrio vulnificus interaction in the gills: Role of the RtxA13 toxin.</title>
        <authorList>
            <person name="Callol A."/>
            <person name="Pajuelo D."/>
            <person name="Ebbesson L."/>
            <person name="Teles M."/>
            <person name="MacKenzie S."/>
            <person name="Amaro C."/>
        </authorList>
    </citation>
    <scope>NUCLEOTIDE SEQUENCE</scope>
</reference>
<reference evidence="1" key="1">
    <citation type="submission" date="2014-11" db="EMBL/GenBank/DDBJ databases">
        <authorList>
            <person name="Amaro Gonzalez C."/>
        </authorList>
    </citation>
    <scope>NUCLEOTIDE SEQUENCE</scope>
</reference>
<organism evidence="1">
    <name type="scientific">Anguilla anguilla</name>
    <name type="common">European freshwater eel</name>
    <name type="synonym">Muraena anguilla</name>
    <dbReference type="NCBI Taxonomy" id="7936"/>
    <lineage>
        <taxon>Eukaryota</taxon>
        <taxon>Metazoa</taxon>
        <taxon>Chordata</taxon>
        <taxon>Craniata</taxon>
        <taxon>Vertebrata</taxon>
        <taxon>Euteleostomi</taxon>
        <taxon>Actinopterygii</taxon>
        <taxon>Neopterygii</taxon>
        <taxon>Teleostei</taxon>
        <taxon>Anguilliformes</taxon>
        <taxon>Anguillidae</taxon>
        <taxon>Anguilla</taxon>
    </lineage>
</organism>
<proteinExistence type="predicted"/>
<dbReference type="EMBL" id="GBXM01015499">
    <property type="protein sequence ID" value="JAH93078.1"/>
    <property type="molecule type" value="Transcribed_RNA"/>
</dbReference>
<sequence>MSCNTMVCNLHVKSFSTQYAEASCKGIILVTTAQVQLPSCLVMLVN</sequence>
<name>A0A0E9WU92_ANGAN</name>
<dbReference type="AlphaFoldDB" id="A0A0E9WU92"/>